<comment type="caution">
    <text evidence="1">The sequence shown here is derived from an EMBL/GenBank/DDBJ whole genome shotgun (WGS) entry which is preliminary data.</text>
</comment>
<dbReference type="EMBL" id="AZMM01002931">
    <property type="protein sequence ID" value="ETJ43074.1"/>
    <property type="molecule type" value="Genomic_DNA"/>
</dbReference>
<gene>
    <name evidence="1" type="ORF">Q604_UNBC02931G0001</name>
</gene>
<proteinExistence type="predicted"/>
<accession>W1YPF8</accession>
<protein>
    <submittedName>
        <fullName evidence="1">Uncharacterized protein</fullName>
    </submittedName>
</protein>
<reference evidence="1" key="1">
    <citation type="submission" date="2013-12" db="EMBL/GenBank/DDBJ databases">
        <title>A Varibaculum cambriense genome reconstructed from a premature infant gut community with otherwise low bacterial novelty that shifts toward anaerobic metabolism during the third week of life.</title>
        <authorList>
            <person name="Brown C.T."/>
            <person name="Sharon I."/>
            <person name="Thomas B.C."/>
            <person name="Castelle C.J."/>
            <person name="Morowitz M.J."/>
            <person name="Banfield J.F."/>
        </authorList>
    </citation>
    <scope>NUCLEOTIDE SEQUENCE</scope>
</reference>
<organism evidence="1">
    <name type="scientific">human gut metagenome</name>
    <dbReference type="NCBI Taxonomy" id="408170"/>
    <lineage>
        <taxon>unclassified sequences</taxon>
        <taxon>metagenomes</taxon>
        <taxon>organismal metagenomes</taxon>
    </lineage>
</organism>
<dbReference type="AlphaFoldDB" id="W1YPF8"/>
<evidence type="ECO:0000313" key="1">
    <source>
        <dbReference type="EMBL" id="ETJ43074.1"/>
    </source>
</evidence>
<name>W1YPF8_9ZZZZ</name>
<sequence>MVCVPPADYLPRTGVMSWSMIF</sequence>
<feature type="non-terminal residue" evidence="1">
    <location>
        <position position="22"/>
    </location>
</feature>